<keyword evidence="4" id="KW-1185">Reference proteome</keyword>
<protein>
    <submittedName>
        <fullName evidence="3">ABC-type branched-subunit amino acid transport system substrate-binding protein</fullName>
    </submittedName>
</protein>
<dbReference type="PROSITE" id="PS51782">
    <property type="entry name" value="LYSM"/>
    <property type="match status" value="4"/>
</dbReference>
<dbReference type="OrthoDB" id="2149800at2"/>
<evidence type="ECO:0000259" key="2">
    <source>
        <dbReference type="PROSITE" id="PS51782"/>
    </source>
</evidence>
<proteinExistence type="predicted"/>
<organism evidence="3 4">
    <name type="scientific">Zeaxanthinibacter enoshimensis</name>
    <dbReference type="NCBI Taxonomy" id="392009"/>
    <lineage>
        <taxon>Bacteria</taxon>
        <taxon>Pseudomonadati</taxon>
        <taxon>Bacteroidota</taxon>
        <taxon>Flavobacteriia</taxon>
        <taxon>Flavobacteriales</taxon>
        <taxon>Flavobacteriaceae</taxon>
        <taxon>Zeaxanthinibacter</taxon>
    </lineage>
</organism>
<evidence type="ECO:0000256" key="1">
    <source>
        <dbReference type="SAM" id="SignalP"/>
    </source>
</evidence>
<keyword evidence="1" id="KW-0732">Signal</keyword>
<name>A0A4R6TKI0_9FLAO</name>
<dbReference type="Proteomes" id="UP000295468">
    <property type="component" value="Unassembled WGS sequence"/>
</dbReference>
<dbReference type="GO" id="GO:0008932">
    <property type="term" value="F:lytic endotransglycosylase activity"/>
    <property type="evidence" value="ECO:0007669"/>
    <property type="project" value="TreeGrafter"/>
</dbReference>
<accession>A0A4R6TKI0</accession>
<dbReference type="Pfam" id="PF01476">
    <property type="entry name" value="LysM"/>
    <property type="match status" value="5"/>
</dbReference>
<feature type="domain" description="LysM" evidence="2">
    <location>
        <begin position="165"/>
        <end position="211"/>
    </location>
</feature>
<dbReference type="InterPro" id="IPR036779">
    <property type="entry name" value="LysM_dom_sf"/>
</dbReference>
<dbReference type="EMBL" id="SNYI01000002">
    <property type="protein sequence ID" value="TDQ30962.1"/>
    <property type="molecule type" value="Genomic_DNA"/>
</dbReference>
<dbReference type="SUPFAM" id="SSF54106">
    <property type="entry name" value="LysM domain"/>
    <property type="match status" value="4"/>
</dbReference>
<dbReference type="Gene3D" id="3.10.350.10">
    <property type="entry name" value="LysM domain"/>
    <property type="match status" value="4"/>
</dbReference>
<dbReference type="SMART" id="SM00257">
    <property type="entry name" value="LysM"/>
    <property type="match status" value="5"/>
</dbReference>
<evidence type="ECO:0000313" key="4">
    <source>
        <dbReference type="Proteomes" id="UP000295468"/>
    </source>
</evidence>
<dbReference type="AlphaFoldDB" id="A0A4R6TKI0"/>
<dbReference type="PANTHER" id="PTHR33734">
    <property type="entry name" value="LYSM DOMAIN-CONTAINING GPI-ANCHORED PROTEIN 2"/>
    <property type="match status" value="1"/>
</dbReference>
<dbReference type="Gene3D" id="3.40.50.2300">
    <property type="match status" value="2"/>
</dbReference>
<feature type="chain" id="PRO_5020295376" evidence="1">
    <location>
        <begin position="21"/>
        <end position="717"/>
    </location>
</feature>
<feature type="domain" description="LysM" evidence="2">
    <location>
        <begin position="228"/>
        <end position="273"/>
    </location>
</feature>
<dbReference type="SUPFAM" id="SSF53822">
    <property type="entry name" value="Periplasmic binding protein-like I"/>
    <property type="match status" value="1"/>
</dbReference>
<sequence length="717" mass="81349">MYRKCFMLLVFLLICLQAVAQQYTTHAVKEGETLYGIAKKYRVTPFNILKFNKELKKDAPLRPNTILVIPLDSKAAETTVAPSDIVKKKEAVPPQEEPVDFKVHRVRKRETLFGIARNYNITEEDIKRYNTELYSSQLDKGMRLQIPVFAEKTEADADEELDNFETYTVKPKETRWSIAHRYGITIDSMLSLNPELSKANNNLAVGQQLVLPKIPGSSVQEQKVDYYISYTVPPKKTLYSLSQEYGMSSEEIIRLNPEIMDRGGLKEGMVIRLPKKRITGPEVNAENYVFYEVKPKQTTFSLTRNLGVGYDELLELNPELALGLKAGMILKLPKERSVDLEVKNSLVLDKINLLDSLNRRHRPRLVYILPFRLDKMNFSDEELALKTLMSRNDIKYSLGLYTGALVALDSLAELGMSVDVVAYDNQLSLDKTKEILRNVNFGQVDAVFGPLDQSSLEEVAIQAANQEVPVIAPVPVNSNLSLNNVFFSYTSDEILRKRMLEFMATQVTDQNVIVIADDKNKLTKAEILKKFPGAKSLAVIEEEKNISINLESLQLLLSETQENWVFVESSNFKLISSVTSILNSVNTPDIKVRMFTTNKNRGFENPVISGSHLSNLQFTYPSAYREDTTEAFTKRYAKRFGGAPDKYAVRGFDLTMDLLLKLGYKLDLFEASRGIGTTQYSGNKFNFVKDPVSGYFNISSYILMYNNMKIEEVKPQP</sequence>
<feature type="domain" description="LysM" evidence="2">
    <location>
        <begin position="102"/>
        <end position="146"/>
    </location>
</feature>
<feature type="domain" description="LysM" evidence="2">
    <location>
        <begin position="24"/>
        <end position="69"/>
    </location>
</feature>
<dbReference type="RefSeq" id="WP_133643827.1">
    <property type="nucleotide sequence ID" value="NZ_SNYI01000002.1"/>
</dbReference>
<dbReference type="InterPro" id="IPR028082">
    <property type="entry name" value="Peripla_BP_I"/>
</dbReference>
<dbReference type="InterPro" id="IPR018392">
    <property type="entry name" value="LysM"/>
</dbReference>
<reference evidence="3 4" key="1">
    <citation type="submission" date="2019-03" db="EMBL/GenBank/DDBJ databases">
        <title>Genomic Encyclopedia of Archaeal and Bacterial Type Strains, Phase II (KMG-II): from individual species to whole genera.</title>
        <authorList>
            <person name="Goeker M."/>
        </authorList>
    </citation>
    <scope>NUCLEOTIDE SEQUENCE [LARGE SCALE GENOMIC DNA]</scope>
    <source>
        <strain evidence="3 4">DSM 18435</strain>
    </source>
</reference>
<feature type="signal peptide" evidence="1">
    <location>
        <begin position="1"/>
        <end position="20"/>
    </location>
</feature>
<gene>
    <name evidence="3" type="ORF">CLV82_1660</name>
</gene>
<comment type="caution">
    <text evidence="3">The sequence shown here is derived from an EMBL/GenBank/DDBJ whole genome shotgun (WGS) entry which is preliminary data.</text>
</comment>
<evidence type="ECO:0000313" key="3">
    <source>
        <dbReference type="EMBL" id="TDQ30962.1"/>
    </source>
</evidence>
<dbReference type="PANTHER" id="PTHR33734:SF22">
    <property type="entry name" value="MEMBRANE-BOUND LYTIC MUREIN TRANSGLYCOSYLASE D"/>
    <property type="match status" value="1"/>
</dbReference>
<dbReference type="CDD" id="cd00118">
    <property type="entry name" value="LysM"/>
    <property type="match status" value="4"/>
</dbReference>